<keyword evidence="2" id="KW-1185">Reference proteome</keyword>
<organism evidence="1 2">
    <name type="scientific">Racocetra persica</name>
    <dbReference type="NCBI Taxonomy" id="160502"/>
    <lineage>
        <taxon>Eukaryota</taxon>
        <taxon>Fungi</taxon>
        <taxon>Fungi incertae sedis</taxon>
        <taxon>Mucoromycota</taxon>
        <taxon>Glomeromycotina</taxon>
        <taxon>Glomeromycetes</taxon>
        <taxon>Diversisporales</taxon>
        <taxon>Gigasporaceae</taxon>
        <taxon>Racocetra</taxon>
    </lineage>
</organism>
<sequence length="48" mass="5347">YLDTTKSLARLDPNTPTPAHDMAIVGVMRNIPKSISMGRIIPSINRRK</sequence>
<protein>
    <submittedName>
        <fullName evidence="1">18568_t:CDS:1</fullName>
    </submittedName>
</protein>
<dbReference type="Proteomes" id="UP000789920">
    <property type="component" value="Unassembled WGS sequence"/>
</dbReference>
<gene>
    <name evidence="1" type="ORF">RPERSI_LOCUS19475</name>
</gene>
<dbReference type="EMBL" id="CAJVQC010053410">
    <property type="protein sequence ID" value="CAG8792871.1"/>
    <property type="molecule type" value="Genomic_DNA"/>
</dbReference>
<feature type="non-terminal residue" evidence="1">
    <location>
        <position position="48"/>
    </location>
</feature>
<evidence type="ECO:0000313" key="2">
    <source>
        <dbReference type="Proteomes" id="UP000789920"/>
    </source>
</evidence>
<feature type="non-terminal residue" evidence="1">
    <location>
        <position position="1"/>
    </location>
</feature>
<evidence type="ECO:0000313" key="1">
    <source>
        <dbReference type="EMBL" id="CAG8792871.1"/>
    </source>
</evidence>
<reference evidence="1" key="1">
    <citation type="submission" date="2021-06" db="EMBL/GenBank/DDBJ databases">
        <authorList>
            <person name="Kallberg Y."/>
            <person name="Tangrot J."/>
            <person name="Rosling A."/>
        </authorList>
    </citation>
    <scope>NUCLEOTIDE SEQUENCE</scope>
    <source>
        <strain evidence="1">MA461A</strain>
    </source>
</reference>
<comment type="caution">
    <text evidence="1">The sequence shown here is derived from an EMBL/GenBank/DDBJ whole genome shotgun (WGS) entry which is preliminary data.</text>
</comment>
<name>A0ACA9RGN1_9GLOM</name>
<proteinExistence type="predicted"/>
<accession>A0ACA9RGN1</accession>